<evidence type="ECO:0000256" key="2">
    <source>
        <dbReference type="ARBA" id="ARBA00022737"/>
    </source>
</evidence>
<dbReference type="InterPro" id="IPR002885">
    <property type="entry name" value="PPR_rpt"/>
</dbReference>
<proteinExistence type="inferred from homology"/>
<feature type="repeat" description="PPR" evidence="3">
    <location>
        <begin position="151"/>
        <end position="185"/>
    </location>
</feature>
<dbReference type="Pfam" id="PF13812">
    <property type="entry name" value="PPR_3"/>
    <property type="match status" value="2"/>
</dbReference>
<evidence type="ECO:0000313" key="4">
    <source>
        <dbReference type="EMBL" id="KAK7317670.1"/>
    </source>
</evidence>
<sequence>MCETWNRCNRMGDHGNQIGSKFREVICDVVAFIERLINEVLVIPLDLPPGDTSTERTLKVNETPDQIELAKQLVNQAIEGYIVVAKKFREETVTHQLFDKRPQQVMVFAISAKVLEQVTHLIMVRILGRESHHLIGSKLFDLIPVEEHSLDERAYTIVFHAYGHLGKYNQVVYIFEKMKKSGVDPTLVFGKAGIYTEALNVLKEIEGKNCPVDIVTYSELVAVYVRAGFLDDEKATVMDTIPSKGVSPNAITYTTVIDSYAHFLT</sequence>
<dbReference type="PANTHER" id="PTHR47447:SF21">
    <property type="entry name" value="PENTACOTRIPEPTIDE-REPEAT REGION OF PRORP DOMAIN-CONTAINING PROTEIN"/>
    <property type="match status" value="1"/>
</dbReference>
<organism evidence="4 5">
    <name type="scientific">Clitoria ternatea</name>
    <name type="common">Butterfly pea</name>
    <dbReference type="NCBI Taxonomy" id="43366"/>
    <lineage>
        <taxon>Eukaryota</taxon>
        <taxon>Viridiplantae</taxon>
        <taxon>Streptophyta</taxon>
        <taxon>Embryophyta</taxon>
        <taxon>Tracheophyta</taxon>
        <taxon>Spermatophyta</taxon>
        <taxon>Magnoliopsida</taxon>
        <taxon>eudicotyledons</taxon>
        <taxon>Gunneridae</taxon>
        <taxon>Pentapetalae</taxon>
        <taxon>rosids</taxon>
        <taxon>fabids</taxon>
        <taxon>Fabales</taxon>
        <taxon>Fabaceae</taxon>
        <taxon>Papilionoideae</taxon>
        <taxon>50 kb inversion clade</taxon>
        <taxon>NPAAA clade</taxon>
        <taxon>indigoferoid/millettioid clade</taxon>
        <taxon>Phaseoleae</taxon>
        <taxon>Clitoria</taxon>
    </lineage>
</organism>
<name>A0AAN9KHE1_CLITE</name>
<accession>A0AAN9KHE1</accession>
<keyword evidence="5" id="KW-1185">Reference proteome</keyword>
<evidence type="ECO:0000256" key="1">
    <source>
        <dbReference type="ARBA" id="ARBA00007626"/>
    </source>
</evidence>
<evidence type="ECO:0000313" key="5">
    <source>
        <dbReference type="Proteomes" id="UP001359559"/>
    </source>
</evidence>
<dbReference type="PROSITE" id="PS51375">
    <property type="entry name" value="PPR"/>
    <property type="match status" value="2"/>
</dbReference>
<dbReference type="Gene3D" id="1.25.40.10">
    <property type="entry name" value="Tetratricopeptide repeat domain"/>
    <property type="match status" value="2"/>
</dbReference>
<dbReference type="EMBL" id="JAYKXN010000001">
    <property type="protein sequence ID" value="KAK7317670.1"/>
    <property type="molecule type" value="Genomic_DNA"/>
</dbReference>
<feature type="repeat" description="PPR" evidence="3">
    <location>
        <begin position="213"/>
        <end position="248"/>
    </location>
</feature>
<dbReference type="AlphaFoldDB" id="A0AAN9KHE1"/>
<dbReference type="NCBIfam" id="TIGR00756">
    <property type="entry name" value="PPR"/>
    <property type="match status" value="1"/>
</dbReference>
<dbReference type="Proteomes" id="UP001359559">
    <property type="component" value="Unassembled WGS sequence"/>
</dbReference>
<evidence type="ECO:0000256" key="3">
    <source>
        <dbReference type="PROSITE-ProRule" id="PRU00708"/>
    </source>
</evidence>
<comment type="caution">
    <text evidence="4">The sequence shown here is derived from an EMBL/GenBank/DDBJ whole genome shotgun (WGS) entry which is preliminary data.</text>
</comment>
<dbReference type="InterPro" id="IPR011990">
    <property type="entry name" value="TPR-like_helical_dom_sf"/>
</dbReference>
<reference evidence="4 5" key="1">
    <citation type="submission" date="2024-01" db="EMBL/GenBank/DDBJ databases">
        <title>The genomes of 5 underutilized Papilionoideae crops provide insights into root nodulation and disease resistance.</title>
        <authorList>
            <person name="Yuan L."/>
        </authorList>
    </citation>
    <scope>NUCLEOTIDE SEQUENCE [LARGE SCALE GENOMIC DNA]</scope>
    <source>
        <strain evidence="4">LY-2023</strain>
        <tissue evidence="4">Leaf</tissue>
    </source>
</reference>
<evidence type="ECO:0008006" key="6">
    <source>
        <dbReference type="Google" id="ProtNLM"/>
    </source>
</evidence>
<gene>
    <name evidence="4" type="ORF">RJT34_02096</name>
</gene>
<dbReference type="PANTHER" id="PTHR47447">
    <property type="entry name" value="OS03G0856100 PROTEIN"/>
    <property type="match status" value="1"/>
</dbReference>
<comment type="similarity">
    <text evidence="1">Belongs to the PPR family. P subfamily.</text>
</comment>
<keyword evidence="2" id="KW-0677">Repeat</keyword>
<protein>
    <recommendedName>
        <fullName evidence="6">Pentatricopeptide repeat-containing protein</fullName>
    </recommendedName>
</protein>